<dbReference type="Pfam" id="PF00005">
    <property type="entry name" value="ABC_tran"/>
    <property type="match status" value="1"/>
</dbReference>
<dbReference type="SUPFAM" id="SSF52540">
    <property type="entry name" value="P-loop containing nucleoside triphosphate hydrolases"/>
    <property type="match status" value="1"/>
</dbReference>
<evidence type="ECO:0000313" key="12">
    <source>
        <dbReference type="EMBL" id="EAZ90029.1"/>
    </source>
</evidence>
<dbReference type="InterPro" id="IPR017871">
    <property type="entry name" value="ABC_transporter-like_CS"/>
</dbReference>
<dbReference type="GO" id="GO:0140359">
    <property type="term" value="F:ABC-type transporter activity"/>
    <property type="evidence" value="ECO:0007669"/>
    <property type="project" value="InterPro"/>
</dbReference>
<dbReference type="OrthoDB" id="9762778at2"/>
<keyword evidence="6 12" id="KW-0067">ATP-binding</keyword>
<dbReference type="InterPro" id="IPR036640">
    <property type="entry name" value="ABC1_TM_sf"/>
</dbReference>
<evidence type="ECO:0000256" key="6">
    <source>
        <dbReference type="ARBA" id="ARBA00022840"/>
    </source>
</evidence>
<dbReference type="EMBL" id="AAXW01000032">
    <property type="protein sequence ID" value="EAZ90029.1"/>
    <property type="molecule type" value="Genomic_DNA"/>
</dbReference>
<keyword evidence="2" id="KW-0813">Transport</keyword>
<evidence type="ECO:0000256" key="2">
    <source>
        <dbReference type="ARBA" id="ARBA00022448"/>
    </source>
</evidence>
<dbReference type="InterPro" id="IPR039421">
    <property type="entry name" value="Type_1_exporter"/>
</dbReference>
<dbReference type="eggNOG" id="COG1132">
    <property type="taxonomic scope" value="Bacteria"/>
</dbReference>
<dbReference type="InterPro" id="IPR011527">
    <property type="entry name" value="ABC1_TM_dom"/>
</dbReference>
<feature type="transmembrane region" description="Helical" evidence="9">
    <location>
        <begin position="69"/>
        <end position="90"/>
    </location>
</feature>
<dbReference type="Gene3D" id="1.20.1560.10">
    <property type="entry name" value="ABC transporter type 1, transmembrane domain"/>
    <property type="match status" value="1"/>
</dbReference>
<organism evidence="12 13">
    <name type="scientific">Crocosphaera chwakensis CCY0110</name>
    <dbReference type="NCBI Taxonomy" id="391612"/>
    <lineage>
        <taxon>Bacteria</taxon>
        <taxon>Bacillati</taxon>
        <taxon>Cyanobacteriota</taxon>
        <taxon>Cyanophyceae</taxon>
        <taxon>Oscillatoriophycideae</taxon>
        <taxon>Chroococcales</taxon>
        <taxon>Aphanothecaceae</taxon>
        <taxon>Crocosphaera</taxon>
        <taxon>Crocosphaera chwakensis</taxon>
    </lineage>
</organism>
<dbReference type="PROSITE" id="PS50929">
    <property type="entry name" value="ABC_TM1F"/>
    <property type="match status" value="1"/>
</dbReference>
<evidence type="ECO:0000256" key="1">
    <source>
        <dbReference type="ARBA" id="ARBA00004651"/>
    </source>
</evidence>
<dbReference type="InterPro" id="IPR003593">
    <property type="entry name" value="AAA+_ATPase"/>
</dbReference>
<dbReference type="Proteomes" id="UP000003781">
    <property type="component" value="Unassembled WGS sequence"/>
</dbReference>
<protein>
    <submittedName>
        <fullName evidence="12">ATP-binding protein of ABC transporter</fullName>
    </submittedName>
</protein>
<dbReference type="SMART" id="SM00382">
    <property type="entry name" value="AAA"/>
    <property type="match status" value="1"/>
</dbReference>
<dbReference type="Pfam" id="PF00664">
    <property type="entry name" value="ABC_membrane"/>
    <property type="match status" value="1"/>
</dbReference>
<evidence type="ECO:0000256" key="5">
    <source>
        <dbReference type="ARBA" id="ARBA00022741"/>
    </source>
</evidence>
<keyword evidence="8 9" id="KW-0472">Membrane</keyword>
<feature type="transmembrane region" description="Helical" evidence="9">
    <location>
        <begin position="30"/>
        <end position="48"/>
    </location>
</feature>
<comment type="caution">
    <text evidence="12">The sequence shown here is derived from an EMBL/GenBank/DDBJ whole genome shotgun (WGS) entry which is preliminary data.</text>
</comment>
<keyword evidence="13" id="KW-1185">Reference proteome</keyword>
<feature type="domain" description="ABC transmembrane type-1" evidence="11">
    <location>
        <begin position="34"/>
        <end position="326"/>
    </location>
</feature>
<dbReference type="PROSITE" id="PS00211">
    <property type="entry name" value="ABC_TRANSPORTER_1"/>
    <property type="match status" value="1"/>
</dbReference>
<keyword evidence="3" id="KW-1003">Cell membrane</keyword>
<dbReference type="GO" id="GO:0016887">
    <property type="term" value="F:ATP hydrolysis activity"/>
    <property type="evidence" value="ECO:0007669"/>
    <property type="project" value="InterPro"/>
</dbReference>
<evidence type="ECO:0000259" key="10">
    <source>
        <dbReference type="PROSITE" id="PS50893"/>
    </source>
</evidence>
<keyword evidence="5" id="KW-0547">Nucleotide-binding</keyword>
<feature type="domain" description="ABC transporter" evidence="10">
    <location>
        <begin position="360"/>
        <end position="594"/>
    </location>
</feature>
<comment type="subcellular location">
    <subcellularLocation>
        <location evidence="1">Cell membrane</location>
        <topology evidence="1">Multi-pass membrane protein</topology>
    </subcellularLocation>
</comment>
<evidence type="ECO:0000259" key="11">
    <source>
        <dbReference type="PROSITE" id="PS50929"/>
    </source>
</evidence>
<dbReference type="AlphaFoldDB" id="A3IU55"/>
<dbReference type="FunFam" id="3.40.50.300:FF:000221">
    <property type="entry name" value="Multidrug ABC transporter ATP-binding protein"/>
    <property type="match status" value="1"/>
</dbReference>
<dbReference type="Gene3D" id="3.40.50.300">
    <property type="entry name" value="P-loop containing nucleotide triphosphate hydrolases"/>
    <property type="match status" value="1"/>
</dbReference>
<keyword evidence="7 9" id="KW-1133">Transmembrane helix</keyword>
<reference evidence="12 13" key="1">
    <citation type="submission" date="2007-03" db="EMBL/GenBank/DDBJ databases">
        <authorList>
            <person name="Stal L."/>
            <person name="Ferriera S."/>
            <person name="Johnson J."/>
            <person name="Kravitz S."/>
            <person name="Beeson K."/>
            <person name="Sutton G."/>
            <person name="Rogers Y.-H."/>
            <person name="Friedman R."/>
            <person name="Frazier M."/>
            <person name="Venter J.C."/>
        </authorList>
    </citation>
    <scope>NUCLEOTIDE SEQUENCE [LARGE SCALE GENOMIC DNA]</scope>
    <source>
        <strain evidence="12 13">CCY0110</strain>
    </source>
</reference>
<feature type="transmembrane region" description="Helical" evidence="9">
    <location>
        <begin position="185"/>
        <end position="203"/>
    </location>
</feature>
<proteinExistence type="predicted"/>
<keyword evidence="4 9" id="KW-0812">Transmembrane</keyword>
<dbReference type="RefSeq" id="WP_008276910.1">
    <property type="nucleotide sequence ID" value="NZ_AAXW01000032.1"/>
</dbReference>
<dbReference type="InterPro" id="IPR027417">
    <property type="entry name" value="P-loop_NTPase"/>
</dbReference>
<dbReference type="GO" id="GO:0005886">
    <property type="term" value="C:plasma membrane"/>
    <property type="evidence" value="ECO:0007669"/>
    <property type="project" value="UniProtKB-SubCell"/>
</dbReference>
<dbReference type="GO" id="GO:0005524">
    <property type="term" value="F:ATP binding"/>
    <property type="evidence" value="ECO:0007669"/>
    <property type="project" value="UniProtKB-KW"/>
</dbReference>
<evidence type="ECO:0000256" key="7">
    <source>
        <dbReference type="ARBA" id="ARBA00022989"/>
    </source>
</evidence>
<dbReference type="SUPFAM" id="SSF90123">
    <property type="entry name" value="ABC transporter transmembrane region"/>
    <property type="match status" value="1"/>
</dbReference>
<gene>
    <name evidence="12" type="ORF">CY0110_20840</name>
</gene>
<dbReference type="InterPro" id="IPR003439">
    <property type="entry name" value="ABC_transporter-like_ATP-bd"/>
</dbReference>
<name>A3IU55_9CHRO</name>
<evidence type="ECO:0000256" key="3">
    <source>
        <dbReference type="ARBA" id="ARBA00022475"/>
    </source>
</evidence>
<dbReference type="GO" id="GO:0034040">
    <property type="term" value="F:ATPase-coupled lipid transmembrane transporter activity"/>
    <property type="evidence" value="ECO:0007669"/>
    <property type="project" value="TreeGrafter"/>
</dbReference>
<accession>A3IU55</accession>
<feature type="transmembrane region" description="Helical" evidence="9">
    <location>
        <begin position="270"/>
        <end position="291"/>
    </location>
</feature>
<evidence type="ECO:0000313" key="13">
    <source>
        <dbReference type="Proteomes" id="UP000003781"/>
    </source>
</evidence>
<dbReference type="PANTHER" id="PTHR24221:SF468">
    <property type="entry name" value="ABC TRANSPORTER"/>
    <property type="match status" value="1"/>
</dbReference>
<dbReference type="PANTHER" id="PTHR24221">
    <property type="entry name" value="ATP-BINDING CASSETTE SUB-FAMILY B"/>
    <property type="match status" value="1"/>
</dbReference>
<dbReference type="PROSITE" id="PS50893">
    <property type="entry name" value="ABC_TRANSPORTER_2"/>
    <property type="match status" value="1"/>
</dbReference>
<sequence length="610" mass="67735">MTTSKSLKSTIPSLGRILARFWPYLRQEKSRLGLAMLAVTGDVVLRILEPWPLKFIFDQVLIQDQSSLPIFEAISPLAVLTLCALGIISITGLRAFSAYWSTVSLATVGSRVMIQVREQVYRHLQRLSLTYHNQARSGDLIVRVSSDASRLQEILITATLPLVISIMTLLGTVGVMFWLNADLTLLSLLTFPLFIFASGRLSQRIRTASVTQRQQEGEVAATASESLAAIKLIQALSLENAFAANFARQNKQSLNQSVQTQQLSASLERVVDGIIALGMAIILWYGSWLVLRDALTPGDVIVFLTYLKNSFKPIQNFAKYTGRLAKAAASGERILNILDETPDIQDLPNAVVAPFFKGNITFQDVSFGYNYSHSILNKINLNVKPGQFIAIVGQSGSGKSTLMSLLLRLYDPVSGNILIDGQNIRNYRLNSLRSQMSVVLQESLLFAATIKENISYGMDNITDEEIIEAAKLANAHDFIKKLPQKYDTFVGERGSTLSGGQRQRIAIARAAIRQTPILILDEPTTGLDQKSEKAVIEALQRLAKNRTTFLITHDLWLATQADTILYIEKGEVLEQGSHWELLQKKGFYSQLYKIQCHKNNQSFEPLAIGQ</sequence>
<feature type="transmembrane region" description="Helical" evidence="9">
    <location>
        <begin position="154"/>
        <end position="179"/>
    </location>
</feature>
<dbReference type="CDD" id="cd18564">
    <property type="entry name" value="ABC_6TM_exporter_like"/>
    <property type="match status" value="1"/>
</dbReference>
<evidence type="ECO:0000256" key="9">
    <source>
        <dbReference type="SAM" id="Phobius"/>
    </source>
</evidence>
<evidence type="ECO:0000256" key="4">
    <source>
        <dbReference type="ARBA" id="ARBA00022692"/>
    </source>
</evidence>
<evidence type="ECO:0000256" key="8">
    <source>
        <dbReference type="ARBA" id="ARBA00023136"/>
    </source>
</evidence>